<dbReference type="Proteomes" id="UP000192927">
    <property type="component" value="Unassembled WGS sequence"/>
</dbReference>
<dbReference type="Gene3D" id="3.80.10.10">
    <property type="entry name" value="Ribonuclease Inhibitor"/>
    <property type="match status" value="1"/>
</dbReference>
<keyword evidence="2" id="KW-1185">Reference proteome</keyword>
<accession>A0A1W5CXI7</accession>
<dbReference type="AlphaFoldDB" id="A0A1W5CXI7"/>
<reference evidence="2" key="1">
    <citation type="submission" date="2017-03" db="EMBL/GenBank/DDBJ databases">
        <authorList>
            <person name="Sharma R."/>
            <person name="Thines M."/>
        </authorList>
    </citation>
    <scope>NUCLEOTIDE SEQUENCE [LARGE SCALE GENOMIC DNA]</scope>
</reference>
<dbReference type="SUPFAM" id="SSF52047">
    <property type="entry name" value="RNI-like"/>
    <property type="match status" value="1"/>
</dbReference>
<evidence type="ECO:0000313" key="1">
    <source>
        <dbReference type="EMBL" id="SLM35462.1"/>
    </source>
</evidence>
<dbReference type="EMBL" id="FWEW01000731">
    <property type="protein sequence ID" value="SLM35462.1"/>
    <property type="molecule type" value="Genomic_DNA"/>
</dbReference>
<sequence length="554" mass="62551">MGASLPDDILHLICVQLWHQRDFDTLFNCAQAGKQLAAPALANLYRMHEVAPVTIGGSDEVELSRQGRSGDQDFEQPVSRWALLWKSIILSSLGMTLYPYCRYIRSLDLRDLKELLEDSKFRSVISKTFFKGALAQFLVLMDKPIKPGNKGQGSRRLNAVAALNAMGEAVTKETPLLEELSGEILASALSRWIPRIPRLQTMTLWRGAALADGAGGLIRTYCQFFRSLSFYEWSGLDADHKFAMFLNDLRPQSLETFEVISYSDIGAESFLALNCHRESLTELKMNNLKPEVLPALSMLKGCTALTTLVLTDATGTTDLEKTQHDVFLEIIGWLRECKRLESVTFVKFLSAPAILTPLLLENDIHLTKLEVEGYSMKDSRDFHQALAHQRSLERVWLKGDGEEVERDDLDVLVEALSKLHHLKDLRLRDVSDYFRDEHIRQLVRNLPELEEFYTSGYGITDTIWNDVASLKCLRKLDLNAMTSFTLNGILEFISKLGPGNKGLLLAVMMADADSNLTDEEQTLIRETLAAKVEGRFEFTLMRDPEMSEFEGESD</sequence>
<protein>
    <submittedName>
        <fullName evidence="1">Uncharacterized protein</fullName>
    </submittedName>
</protein>
<evidence type="ECO:0000313" key="2">
    <source>
        <dbReference type="Proteomes" id="UP000192927"/>
    </source>
</evidence>
<dbReference type="InterPro" id="IPR032675">
    <property type="entry name" value="LRR_dom_sf"/>
</dbReference>
<name>A0A1W5CXI7_9LECA</name>
<organism evidence="1 2">
    <name type="scientific">Lasallia pustulata</name>
    <dbReference type="NCBI Taxonomy" id="136370"/>
    <lineage>
        <taxon>Eukaryota</taxon>
        <taxon>Fungi</taxon>
        <taxon>Dikarya</taxon>
        <taxon>Ascomycota</taxon>
        <taxon>Pezizomycotina</taxon>
        <taxon>Lecanoromycetes</taxon>
        <taxon>OSLEUM clade</taxon>
        <taxon>Umbilicariomycetidae</taxon>
        <taxon>Umbilicariales</taxon>
        <taxon>Umbilicariaceae</taxon>
        <taxon>Lasallia</taxon>
    </lineage>
</organism>
<proteinExistence type="predicted"/>